<proteinExistence type="inferred from homology"/>
<dbReference type="STRING" id="64969.SAMN02745127_03122"/>
<evidence type="ECO:0000256" key="10">
    <source>
        <dbReference type="ARBA" id="ARBA00047785"/>
    </source>
</evidence>
<evidence type="ECO:0000313" key="13">
    <source>
        <dbReference type="Proteomes" id="UP000191418"/>
    </source>
</evidence>
<gene>
    <name evidence="12" type="ORF">BTE48_15405</name>
</gene>
<comment type="function">
    <text evidence="9">Catalyzes the first step in the biosynthesis of ornithine lipids, which are phosphorus-free membrane lipids. Catalyzes the 3-hydroxyacyl-acyl carrier protein-dependent acylation of ornithine to form lyso-ornithine lipid (LOL).</text>
</comment>
<dbReference type="SMART" id="SM00563">
    <property type="entry name" value="PlsC"/>
    <property type="match status" value="1"/>
</dbReference>
<keyword evidence="5" id="KW-0012">Acyltransferase</keyword>
<dbReference type="RefSeq" id="WP_078746621.1">
    <property type="nucleotide sequence ID" value="NZ_FUXG01000035.1"/>
</dbReference>
<comment type="caution">
    <text evidence="12">The sequence shown here is derived from an EMBL/GenBank/DDBJ whole genome shotgun (WGS) entry which is preliminary data.</text>
</comment>
<dbReference type="Proteomes" id="UP000191418">
    <property type="component" value="Unassembled WGS sequence"/>
</dbReference>
<keyword evidence="4" id="KW-0443">Lipid metabolism</keyword>
<dbReference type="SUPFAM" id="SSF55729">
    <property type="entry name" value="Acyl-CoA N-acyltransferases (Nat)"/>
    <property type="match status" value="1"/>
</dbReference>
<dbReference type="OrthoDB" id="1113830at2"/>
<dbReference type="GO" id="GO:0006629">
    <property type="term" value="P:lipid metabolic process"/>
    <property type="evidence" value="ECO:0007669"/>
    <property type="project" value="UniProtKB-KW"/>
</dbReference>
<dbReference type="InterPro" id="IPR052351">
    <property type="entry name" value="Ornithine_N-alpha-AT"/>
</dbReference>
<evidence type="ECO:0000256" key="8">
    <source>
        <dbReference type="ARBA" id="ARBA00039866"/>
    </source>
</evidence>
<dbReference type="CDD" id="cd07986">
    <property type="entry name" value="LPLAT_ACT14924-like"/>
    <property type="match status" value="1"/>
</dbReference>
<evidence type="ECO:0000256" key="9">
    <source>
        <dbReference type="ARBA" id="ARBA00045724"/>
    </source>
</evidence>
<keyword evidence="3 12" id="KW-0808">Transferase</keyword>
<protein>
    <recommendedName>
        <fullName evidence="8">L-ornithine N(alpha)-acyltransferase</fullName>
        <ecNumber evidence="7">2.3.2.30</ecNumber>
    </recommendedName>
</protein>
<dbReference type="PANTHER" id="PTHR37323">
    <property type="entry name" value="GCN5-RELATED N-ACETYLTRANSFERASE"/>
    <property type="match status" value="1"/>
</dbReference>
<keyword evidence="2" id="KW-0444">Lipid biosynthesis</keyword>
<name>A0A1T4SKL5_9GAMM</name>
<comment type="catalytic activity">
    <reaction evidence="10">
        <text>a (3R)-hydroxyacyl-[ACP] + L-ornithine = a lyso-ornithine lipid + holo-[ACP] + H(+)</text>
        <dbReference type="Rhea" id="RHEA:20633"/>
        <dbReference type="Rhea" id="RHEA-COMP:9685"/>
        <dbReference type="Rhea" id="RHEA-COMP:9945"/>
        <dbReference type="ChEBI" id="CHEBI:15378"/>
        <dbReference type="ChEBI" id="CHEBI:46911"/>
        <dbReference type="ChEBI" id="CHEBI:64479"/>
        <dbReference type="ChEBI" id="CHEBI:78827"/>
        <dbReference type="ChEBI" id="CHEBI:138482"/>
        <dbReference type="EC" id="2.3.2.30"/>
    </reaction>
    <physiologicalReaction direction="left-to-right" evidence="10">
        <dbReference type="Rhea" id="RHEA:20634"/>
    </physiologicalReaction>
</comment>
<evidence type="ECO:0000256" key="3">
    <source>
        <dbReference type="ARBA" id="ARBA00022679"/>
    </source>
</evidence>
<dbReference type="EMBL" id="MTSM01000033">
    <property type="protein sequence ID" value="OPX54215.1"/>
    <property type="molecule type" value="Genomic_DNA"/>
</dbReference>
<dbReference type="PANTHER" id="PTHR37323:SF1">
    <property type="entry name" value="L-ORNITHINE N(ALPHA)-ACYLTRANSFERASE"/>
    <property type="match status" value="1"/>
</dbReference>
<dbReference type="SUPFAM" id="SSF69593">
    <property type="entry name" value="Glycerol-3-phosphate (1)-acyltransferase"/>
    <property type="match status" value="1"/>
</dbReference>
<feature type="domain" description="Phospholipid/glycerol acyltransferase" evidence="11">
    <location>
        <begin position="82"/>
        <end position="199"/>
    </location>
</feature>
<dbReference type="AlphaFoldDB" id="A0A1T4SKL5"/>
<accession>A0A1T4SKL5</accession>
<evidence type="ECO:0000256" key="1">
    <source>
        <dbReference type="ARBA" id="ARBA00005189"/>
    </source>
</evidence>
<evidence type="ECO:0000259" key="11">
    <source>
        <dbReference type="SMART" id="SM00563"/>
    </source>
</evidence>
<evidence type="ECO:0000313" key="12">
    <source>
        <dbReference type="EMBL" id="OPX54215.1"/>
    </source>
</evidence>
<evidence type="ECO:0000256" key="7">
    <source>
        <dbReference type="ARBA" id="ARBA00039058"/>
    </source>
</evidence>
<comment type="similarity">
    <text evidence="6">Belongs to the acetyltransferase family. OlsB subfamily.</text>
</comment>
<evidence type="ECO:0000256" key="5">
    <source>
        <dbReference type="ARBA" id="ARBA00023315"/>
    </source>
</evidence>
<reference evidence="12 13" key="1">
    <citation type="submission" date="2017-01" db="EMBL/GenBank/DDBJ databases">
        <title>Genome Sequencing of a Marine Spirillum, Oceanospirillum multiglobuliferum ATCC 33336, from Japan.</title>
        <authorList>
            <person name="Carney J.G."/>
            <person name="Trachtenberg A.M."/>
            <person name="Rheaume B.A."/>
            <person name="Linnane J.D."/>
            <person name="Pitts N.L."/>
            <person name="Mykles D.L."/>
            <person name="Maclea K.S."/>
        </authorList>
    </citation>
    <scope>NUCLEOTIDE SEQUENCE [LARGE SCALE GENOMIC DNA]</scope>
    <source>
        <strain evidence="12 13">ATCC 33336</strain>
    </source>
</reference>
<dbReference type="InterPro" id="IPR045746">
    <property type="entry name" value="ACT14924-like_Acyltransf_dom"/>
</dbReference>
<dbReference type="InterPro" id="IPR002123">
    <property type="entry name" value="Plipid/glycerol_acylTrfase"/>
</dbReference>
<dbReference type="Pfam" id="PF13444">
    <property type="entry name" value="Acetyltransf_5"/>
    <property type="match status" value="1"/>
</dbReference>
<dbReference type="Pfam" id="PF19576">
    <property type="entry name" value="Acyltransf_2"/>
    <property type="match status" value="1"/>
</dbReference>
<sequence>MVNIEQVVSAKFPAISRRSPVIKNGLFRFLRWICREQEINRFMHRHQEAEAADFVDHVLDYFDFSLTVSENEKENIPTEGRVVIVANHPIGTLDGLALLKLVRSVRTDVRIVANDVLMQFSPLQPLLLPVDNLTQTGYKQSTARIVEALKNDEAVIIFPAGEVSRAGPSGIKDGRWQSGFLHFARKTNSPILPIYVGGRNSSLFYGVSMLAKPLGTLMLLREMFKQRQVCLPVRIGRLIPMAQFDIDTLANRDKIRLLKKHIYRLSSNGKPLFNTEKCIAHPEDRRILRRELKQSKLLGETKDGKQIYLFDAFKGSVVMKELGRLREISFRRVGEGSGEKRDLDQYDQYYRHIVLWDEEELEVVGAYRIAEAYKLVQAQGVKALYCSQLFSISPTLAEKMTQGIELGRSFVQPKYWGKRALDYLWFGIGAYLRHHPDVRYMFGPVSLSNSYPAAAKDMIVHYYRHYHGDSDYLAQANAPYLLTAERQQEMYNLFAGNDLTTDFQQLKEQLDHFGVTVPTLFKQYTELCEAGGIRFMDFSVDANFGYCIDAFILVDLELIKARKKERYINEGLSEQLSDQPQDVIAVTKLPSVCQQTGMNTA</sequence>
<dbReference type="EC" id="2.3.2.30" evidence="7"/>
<comment type="pathway">
    <text evidence="1">Lipid metabolism.</text>
</comment>
<dbReference type="InterPro" id="IPR016181">
    <property type="entry name" value="Acyl_CoA_acyltransferase"/>
</dbReference>
<keyword evidence="13" id="KW-1185">Reference proteome</keyword>
<evidence type="ECO:0000256" key="6">
    <source>
        <dbReference type="ARBA" id="ARBA00038095"/>
    </source>
</evidence>
<evidence type="ECO:0000256" key="4">
    <source>
        <dbReference type="ARBA" id="ARBA00023098"/>
    </source>
</evidence>
<dbReference type="GO" id="GO:0043810">
    <property type="term" value="F:ornithine-acyl [acyl carrier protein] N-acyltransferase activity"/>
    <property type="evidence" value="ECO:0007669"/>
    <property type="project" value="UniProtKB-EC"/>
</dbReference>
<organism evidence="12 13">
    <name type="scientific">Oceanospirillum multiglobuliferum</name>
    <dbReference type="NCBI Taxonomy" id="64969"/>
    <lineage>
        <taxon>Bacteria</taxon>
        <taxon>Pseudomonadati</taxon>
        <taxon>Pseudomonadota</taxon>
        <taxon>Gammaproteobacteria</taxon>
        <taxon>Oceanospirillales</taxon>
        <taxon>Oceanospirillaceae</taxon>
        <taxon>Oceanospirillum</taxon>
    </lineage>
</organism>
<evidence type="ECO:0000256" key="2">
    <source>
        <dbReference type="ARBA" id="ARBA00022516"/>
    </source>
</evidence>